<feature type="transmembrane region" description="Helical" evidence="1">
    <location>
        <begin position="6"/>
        <end position="27"/>
    </location>
</feature>
<sequence length="61" mass="7268">MSLYLIVLFIIFALFGCASTYLVKFIYCYWVKKRIEVRYVWRACLCALLIIPISLLSQWLV</sequence>
<evidence type="ECO:0000313" key="3">
    <source>
        <dbReference type="Proteomes" id="UP000292345"/>
    </source>
</evidence>
<evidence type="ECO:0000313" key="2">
    <source>
        <dbReference type="EMBL" id="RZM74346.1"/>
    </source>
</evidence>
<keyword evidence="1" id="KW-0472">Membrane</keyword>
<keyword evidence="1" id="KW-1133">Transmembrane helix</keyword>
<keyword evidence="1" id="KW-0812">Transmembrane</keyword>
<evidence type="ECO:0000256" key="1">
    <source>
        <dbReference type="SAM" id="Phobius"/>
    </source>
</evidence>
<accession>A0A4Q7E042</accession>
<dbReference type="AlphaFoldDB" id="A0A4Q7E042"/>
<dbReference type="Proteomes" id="UP000292345">
    <property type="component" value="Unassembled WGS sequence"/>
</dbReference>
<organism evidence="2 3">
    <name type="scientific">Pseudoalteromonas rubra</name>
    <dbReference type="NCBI Taxonomy" id="43658"/>
    <lineage>
        <taxon>Bacteria</taxon>
        <taxon>Pseudomonadati</taxon>
        <taxon>Pseudomonadota</taxon>
        <taxon>Gammaproteobacteria</taxon>
        <taxon>Alteromonadales</taxon>
        <taxon>Pseudoalteromonadaceae</taxon>
        <taxon>Pseudoalteromonas</taxon>
    </lineage>
</organism>
<gene>
    <name evidence="2" type="ORF">C3B51_19860</name>
</gene>
<dbReference type="EMBL" id="PPUZ01000067">
    <property type="protein sequence ID" value="RZM74346.1"/>
    <property type="molecule type" value="Genomic_DNA"/>
</dbReference>
<proteinExistence type="predicted"/>
<dbReference type="OrthoDB" id="6315748at2"/>
<comment type="caution">
    <text evidence="2">The sequence shown here is derived from an EMBL/GenBank/DDBJ whole genome shotgun (WGS) entry which is preliminary data.</text>
</comment>
<protein>
    <submittedName>
        <fullName evidence="2">Uncharacterized protein</fullName>
    </submittedName>
</protein>
<feature type="transmembrane region" description="Helical" evidence="1">
    <location>
        <begin position="39"/>
        <end position="60"/>
    </location>
</feature>
<reference evidence="2 3" key="1">
    <citation type="submission" date="2018-01" db="EMBL/GenBank/DDBJ databases">
        <title>Co-occurrence of chitin degradation, pigmentation and bioactivity in marine Pseudoalteromonas.</title>
        <authorList>
            <person name="Paulsen S."/>
            <person name="Gram L."/>
            <person name="Machado H."/>
        </authorList>
    </citation>
    <scope>NUCLEOTIDE SEQUENCE [LARGE SCALE GENOMIC DNA]</scope>
    <source>
        <strain evidence="2 3">S1946</strain>
    </source>
</reference>
<name>A0A4Q7E042_9GAMM</name>